<evidence type="ECO:0008006" key="3">
    <source>
        <dbReference type="Google" id="ProtNLM"/>
    </source>
</evidence>
<keyword evidence="1" id="KW-0472">Membrane</keyword>
<keyword evidence="1" id="KW-0812">Transmembrane</keyword>
<accession>A0AAU8FJB6</accession>
<name>A0AAU8FJB6_9BACT</name>
<sequence>MQNFEFKVGISWGLFLAAGALMIAIALLTVSLQSFRAALTDPVKSLRSE</sequence>
<evidence type="ECO:0000256" key="1">
    <source>
        <dbReference type="SAM" id="Phobius"/>
    </source>
</evidence>
<dbReference type="EMBL" id="CP159289">
    <property type="protein sequence ID" value="XCH24651.1"/>
    <property type="molecule type" value="Genomic_DNA"/>
</dbReference>
<gene>
    <name evidence="2" type="ORF">ABV298_30905</name>
</gene>
<reference evidence="2" key="1">
    <citation type="submission" date="2024-06" db="EMBL/GenBank/DDBJ databases">
        <title>Sequencing and assembly of the genome of Dyadobacter sp. strain 676, a symbiont of Cyamopsis tetragonoloba.</title>
        <authorList>
            <person name="Guro P."/>
            <person name="Sazanova A."/>
            <person name="Kuznetsova I."/>
            <person name="Belimov A."/>
            <person name="Safronova V."/>
        </authorList>
    </citation>
    <scope>NUCLEOTIDE SEQUENCE</scope>
    <source>
        <strain evidence="2">676</strain>
    </source>
</reference>
<dbReference type="RefSeq" id="WP_353719966.1">
    <property type="nucleotide sequence ID" value="NZ_CP159289.1"/>
</dbReference>
<proteinExistence type="predicted"/>
<dbReference type="AlphaFoldDB" id="A0AAU8FJB6"/>
<feature type="transmembrane region" description="Helical" evidence="1">
    <location>
        <begin position="12"/>
        <end position="32"/>
    </location>
</feature>
<organism evidence="2">
    <name type="scientific">Dyadobacter sp. 676</name>
    <dbReference type="NCBI Taxonomy" id="3088362"/>
    <lineage>
        <taxon>Bacteria</taxon>
        <taxon>Pseudomonadati</taxon>
        <taxon>Bacteroidota</taxon>
        <taxon>Cytophagia</taxon>
        <taxon>Cytophagales</taxon>
        <taxon>Spirosomataceae</taxon>
        <taxon>Dyadobacter</taxon>
    </lineage>
</organism>
<keyword evidence="1" id="KW-1133">Transmembrane helix</keyword>
<evidence type="ECO:0000313" key="2">
    <source>
        <dbReference type="EMBL" id="XCH24651.1"/>
    </source>
</evidence>
<protein>
    <recommendedName>
        <fullName evidence="3">ABC transporter permease</fullName>
    </recommendedName>
</protein>